<keyword evidence="8 10" id="KW-0333">Golgi apparatus</keyword>
<evidence type="ECO:0000256" key="6">
    <source>
        <dbReference type="ARBA" id="ARBA00022968"/>
    </source>
</evidence>
<protein>
    <recommendedName>
        <fullName evidence="10">Hexosyltransferase</fullName>
        <ecNumber evidence="10">2.4.1.-</ecNumber>
    </recommendedName>
</protein>
<name>A0A8S4A171_9EUPU</name>
<keyword evidence="3 10" id="KW-0328">Glycosyltransferase</keyword>
<proteinExistence type="inferred from homology"/>
<evidence type="ECO:0000256" key="1">
    <source>
        <dbReference type="ARBA" id="ARBA00004323"/>
    </source>
</evidence>
<evidence type="ECO:0000256" key="7">
    <source>
        <dbReference type="ARBA" id="ARBA00022989"/>
    </source>
</evidence>
<dbReference type="AlphaFoldDB" id="A0A8S4A171"/>
<keyword evidence="6 10" id="KW-0735">Signal-anchor</keyword>
<evidence type="ECO:0000313" key="12">
    <source>
        <dbReference type="Proteomes" id="UP000678393"/>
    </source>
</evidence>
<dbReference type="PANTHER" id="PTHR11214:SF314">
    <property type="entry name" value="HEXOSYLTRANSFERASE"/>
    <property type="match status" value="1"/>
</dbReference>
<feature type="transmembrane region" description="Helical" evidence="10">
    <location>
        <begin position="7"/>
        <end position="27"/>
    </location>
</feature>
<evidence type="ECO:0000256" key="2">
    <source>
        <dbReference type="ARBA" id="ARBA00008661"/>
    </source>
</evidence>
<keyword evidence="4" id="KW-0808">Transferase</keyword>
<keyword evidence="5 10" id="KW-0812">Transmembrane</keyword>
<evidence type="ECO:0000256" key="5">
    <source>
        <dbReference type="ARBA" id="ARBA00022692"/>
    </source>
</evidence>
<dbReference type="EMBL" id="CAJHNH020008334">
    <property type="protein sequence ID" value="CAG5135479.1"/>
    <property type="molecule type" value="Genomic_DNA"/>
</dbReference>
<dbReference type="Proteomes" id="UP000678393">
    <property type="component" value="Unassembled WGS sequence"/>
</dbReference>
<comment type="subcellular location">
    <subcellularLocation>
        <location evidence="1 10">Golgi apparatus membrane</location>
        <topology evidence="1 10">Single-pass type II membrane protein</topology>
    </subcellularLocation>
</comment>
<evidence type="ECO:0000313" key="11">
    <source>
        <dbReference type="EMBL" id="CAG5135479.1"/>
    </source>
</evidence>
<dbReference type="GO" id="GO:0016758">
    <property type="term" value="F:hexosyltransferase activity"/>
    <property type="evidence" value="ECO:0007669"/>
    <property type="project" value="InterPro"/>
</dbReference>
<keyword evidence="9 10" id="KW-0472">Membrane</keyword>
<dbReference type="GO" id="GO:0006493">
    <property type="term" value="P:protein O-linked glycosylation"/>
    <property type="evidence" value="ECO:0007669"/>
    <property type="project" value="TreeGrafter"/>
</dbReference>
<evidence type="ECO:0000256" key="8">
    <source>
        <dbReference type="ARBA" id="ARBA00023034"/>
    </source>
</evidence>
<evidence type="ECO:0000256" key="10">
    <source>
        <dbReference type="RuleBase" id="RU363063"/>
    </source>
</evidence>
<evidence type="ECO:0000256" key="4">
    <source>
        <dbReference type="ARBA" id="ARBA00022679"/>
    </source>
</evidence>
<dbReference type="OrthoDB" id="2139606at2759"/>
<keyword evidence="7 10" id="KW-1133">Transmembrane helix</keyword>
<dbReference type="GO" id="GO:0000139">
    <property type="term" value="C:Golgi membrane"/>
    <property type="evidence" value="ECO:0007669"/>
    <property type="project" value="UniProtKB-SubCell"/>
</dbReference>
<comment type="caution">
    <text evidence="11">The sequence shown here is derived from an EMBL/GenBank/DDBJ whole genome shotgun (WGS) entry which is preliminary data.</text>
</comment>
<dbReference type="EC" id="2.4.1.-" evidence="10"/>
<comment type="similarity">
    <text evidence="2 10">Belongs to the glycosyltransferase 31 family.</text>
</comment>
<dbReference type="PANTHER" id="PTHR11214">
    <property type="entry name" value="BETA-1,3-N-ACETYLGLUCOSAMINYLTRANSFERASE"/>
    <property type="match status" value="1"/>
</dbReference>
<organism evidence="11 12">
    <name type="scientific">Candidula unifasciata</name>
    <dbReference type="NCBI Taxonomy" id="100452"/>
    <lineage>
        <taxon>Eukaryota</taxon>
        <taxon>Metazoa</taxon>
        <taxon>Spiralia</taxon>
        <taxon>Lophotrochozoa</taxon>
        <taxon>Mollusca</taxon>
        <taxon>Gastropoda</taxon>
        <taxon>Heterobranchia</taxon>
        <taxon>Euthyneura</taxon>
        <taxon>Panpulmonata</taxon>
        <taxon>Eupulmonata</taxon>
        <taxon>Stylommatophora</taxon>
        <taxon>Helicina</taxon>
        <taxon>Helicoidea</taxon>
        <taxon>Geomitridae</taxon>
        <taxon>Candidula</taxon>
    </lineage>
</organism>
<evidence type="ECO:0000256" key="3">
    <source>
        <dbReference type="ARBA" id="ARBA00022676"/>
    </source>
</evidence>
<dbReference type="Pfam" id="PF01762">
    <property type="entry name" value="Galactosyl_T"/>
    <property type="match status" value="1"/>
</dbReference>
<gene>
    <name evidence="11" type="ORF">CUNI_LOCUS21037</name>
</gene>
<evidence type="ECO:0000256" key="9">
    <source>
        <dbReference type="ARBA" id="ARBA00023136"/>
    </source>
</evidence>
<sequence length="299" mass="34902">MRIKKSYLKISLLILVLLFAIINYVFINPYSRSNTRRRKKIDVSDKSNWAADWDNSGQFSQHFLKDPVVNQYEFKFIHASEKACLNKSVDILVAMQSSVISFDIRRLARRAWSTQQSFRIIYVFFTGKAGDLDGLQNRIDYEAKGYGDLVQADIHDSAQNLSLISMSMLKWVAIYCPNARFVVKKVEDNWVDFPSIFQALRQKEIDYKHFIMGNSALVVQTPLQHAIHYHYKSIFEYNDSPFTLFAREPVYGFTARTAMVLFHATLRTKLFWKEDVFITGMAAHRARVAVFFDYSFVYK</sequence>
<keyword evidence="12" id="KW-1185">Reference proteome</keyword>
<accession>A0A8S4A171</accession>
<dbReference type="InterPro" id="IPR002659">
    <property type="entry name" value="Glyco_trans_31"/>
</dbReference>
<reference evidence="11" key="1">
    <citation type="submission" date="2021-04" db="EMBL/GenBank/DDBJ databases">
        <authorList>
            <consortium name="Molecular Ecology Group"/>
        </authorList>
    </citation>
    <scope>NUCLEOTIDE SEQUENCE</scope>
</reference>